<keyword evidence="1" id="KW-1133">Transmembrane helix</keyword>
<accession>A0A2T1KKP5</accession>
<feature type="transmembrane region" description="Helical" evidence="1">
    <location>
        <begin position="39"/>
        <end position="58"/>
    </location>
</feature>
<name>A0A2T1KKP5_9GAMM</name>
<organism evidence="2 3">
    <name type="scientific">Marinobacter fuscus</name>
    <dbReference type="NCBI Taxonomy" id="2109942"/>
    <lineage>
        <taxon>Bacteria</taxon>
        <taxon>Pseudomonadati</taxon>
        <taxon>Pseudomonadota</taxon>
        <taxon>Gammaproteobacteria</taxon>
        <taxon>Pseudomonadales</taxon>
        <taxon>Marinobacteraceae</taxon>
        <taxon>Marinobacter</taxon>
    </lineage>
</organism>
<evidence type="ECO:0000313" key="2">
    <source>
        <dbReference type="EMBL" id="PSF10655.1"/>
    </source>
</evidence>
<evidence type="ECO:0000256" key="1">
    <source>
        <dbReference type="SAM" id="Phobius"/>
    </source>
</evidence>
<dbReference type="EMBL" id="PXNP01000023">
    <property type="protein sequence ID" value="PSF10655.1"/>
    <property type="molecule type" value="Genomic_DNA"/>
</dbReference>
<protein>
    <submittedName>
        <fullName evidence="2">Uncharacterized protein</fullName>
    </submittedName>
</protein>
<proteinExistence type="predicted"/>
<keyword evidence="1" id="KW-0472">Membrane</keyword>
<dbReference type="OrthoDB" id="6369153at2"/>
<evidence type="ECO:0000313" key="3">
    <source>
        <dbReference type="Proteomes" id="UP000239866"/>
    </source>
</evidence>
<keyword evidence="3" id="KW-1185">Reference proteome</keyword>
<dbReference type="RefSeq" id="WP_106761856.1">
    <property type="nucleotide sequence ID" value="NZ_PXNP01000023.1"/>
</dbReference>
<feature type="transmembrane region" description="Helical" evidence="1">
    <location>
        <begin position="9"/>
        <end position="33"/>
    </location>
</feature>
<dbReference type="AlphaFoldDB" id="A0A2T1KKP5"/>
<comment type="caution">
    <text evidence="2">The sequence shown here is derived from an EMBL/GenBank/DDBJ whole genome shotgun (WGS) entry which is preliminary data.</text>
</comment>
<reference evidence="2 3" key="1">
    <citation type="submission" date="2018-03" db="EMBL/GenBank/DDBJ databases">
        <title>Marinobacter brunus sp. nov., a marine bacterium of Gamma-proteobacteria isolated from the surface seawater of the South China Sea.</title>
        <authorList>
            <person name="Cheng H."/>
            <person name="Wu Y.-H."/>
            <person name="Xamxidin M."/>
            <person name="Xu X.-W."/>
        </authorList>
    </citation>
    <scope>NUCLEOTIDE SEQUENCE [LARGE SCALE GENOMIC DNA]</scope>
    <source>
        <strain evidence="2 3">NH169-3</strain>
    </source>
</reference>
<keyword evidence="1" id="KW-0812">Transmembrane</keyword>
<gene>
    <name evidence="2" type="ORF">C7H09_06855</name>
</gene>
<dbReference type="Proteomes" id="UP000239866">
    <property type="component" value="Unassembled WGS sequence"/>
</dbReference>
<sequence length="152" mass="16476">MRASSRIELALRPSVIAGVLASLPWLMFALALVAGALELTALLLFLAPAALYFGVADFRRCGLLQGKHALLGLSMENGQLYGRFANGHQLPLSLLRCTSISASAVTLKVRAKGLRLNNLTAILLGRNGRFGGNVTEQEFRRFRMWLIAGPRA</sequence>